<dbReference type="AlphaFoldDB" id="A0AAE0ZP48"/>
<gene>
    <name evidence="1" type="ORF">RRG08_049282</name>
</gene>
<organism evidence="1 2">
    <name type="scientific">Elysia crispata</name>
    <name type="common">lettuce slug</name>
    <dbReference type="NCBI Taxonomy" id="231223"/>
    <lineage>
        <taxon>Eukaryota</taxon>
        <taxon>Metazoa</taxon>
        <taxon>Spiralia</taxon>
        <taxon>Lophotrochozoa</taxon>
        <taxon>Mollusca</taxon>
        <taxon>Gastropoda</taxon>
        <taxon>Heterobranchia</taxon>
        <taxon>Euthyneura</taxon>
        <taxon>Panpulmonata</taxon>
        <taxon>Sacoglossa</taxon>
        <taxon>Placobranchoidea</taxon>
        <taxon>Plakobranchidae</taxon>
        <taxon>Elysia</taxon>
    </lineage>
</organism>
<protein>
    <submittedName>
        <fullName evidence="1">Uncharacterized protein</fullName>
    </submittedName>
</protein>
<evidence type="ECO:0000313" key="2">
    <source>
        <dbReference type="Proteomes" id="UP001283361"/>
    </source>
</evidence>
<accession>A0AAE0ZP48</accession>
<proteinExistence type="predicted"/>
<comment type="caution">
    <text evidence="1">The sequence shown here is derived from an EMBL/GenBank/DDBJ whole genome shotgun (WGS) entry which is preliminary data.</text>
</comment>
<evidence type="ECO:0000313" key="1">
    <source>
        <dbReference type="EMBL" id="KAK3772792.1"/>
    </source>
</evidence>
<reference evidence="1" key="1">
    <citation type="journal article" date="2023" name="G3 (Bethesda)">
        <title>A reference genome for the long-term kleptoplast-retaining sea slug Elysia crispata morphotype clarki.</title>
        <authorList>
            <person name="Eastman K.E."/>
            <person name="Pendleton A.L."/>
            <person name="Shaikh M.A."/>
            <person name="Suttiyut T."/>
            <person name="Ogas R."/>
            <person name="Tomko P."/>
            <person name="Gavelis G."/>
            <person name="Widhalm J.R."/>
            <person name="Wisecaver J.H."/>
        </authorList>
    </citation>
    <scope>NUCLEOTIDE SEQUENCE</scope>
    <source>
        <strain evidence="1">ECLA1</strain>
    </source>
</reference>
<keyword evidence="2" id="KW-1185">Reference proteome</keyword>
<dbReference type="EMBL" id="JAWDGP010003606">
    <property type="protein sequence ID" value="KAK3772792.1"/>
    <property type="molecule type" value="Genomic_DNA"/>
</dbReference>
<name>A0AAE0ZP48_9GAST</name>
<sequence length="84" mass="9255">MSLDVRQGSRAVEWCDSVLTGRRDPTGVTGVKSQVCSVKWSRVSNTTVTPDAGLMLCARESSMLNSLQPMRKCIFSSQFDDTHT</sequence>
<dbReference type="Proteomes" id="UP001283361">
    <property type="component" value="Unassembled WGS sequence"/>
</dbReference>